<dbReference type="EMBL" id="CP064820">
    <property type="protein sequence ID" value="QPG07423.1"/>
    <property type="molecule type" value="Genomic_DNA"/>
</dbReference>
<dbReference type="Proteomes" id="UP000594592">
    <property type="component" value="Chromosome"/>
</dbReference>
<evidence type="ECO:0000313" key="2">
    <source>
        <dbReference type="Proteomes" id="UP000594592"/>
    </source>
</evidence>
<reference evidence="1 2" key="1">
    <citation type="submission" date="2020-11" db="EMBL/GenBank/DDBJ databases">
        <title>Whole Genome sequence of MDR strain of Klebsiella pneumoniae K219 isolated from sputum.</title>
        <authorList>
            <person name="Aditi B.P."/>
            <person name="Mahalakshmi K."/>
            <person name="Naveen Kumar V."/>
        </authorList>
    </citation>
    <scope>NUCLEOTIDE SEQUENCE [LARGE SCALE GENOMIC DNA]</scope>
    <source>
        <strain evidence="1 2">K219</strain>
    </source>
</reference>
<sequence length="87" mass="10014">MRIGLRDGRIITLDRAPEGEVVTLQDGERVQRWTRPGAIYTHCLDEQILGADNLFIRAPDSVAGLTQRRLEEVEWLLRLQQQLRGPH</sequence>
<accession>A0A7S9E0P3</accession>
<proteinExistence type="predicted"/>
<protein>
    <recommendedName>
        <fullName evidence="3">Oxidoreductase</fullName>
    </recommendedName>
</protein>
<evidence type="ECO:0008006" key="3">
    <source>
        <dbReference type="Google" id="ProtNLM"/>
    </source>
</evidence>
<gene>
    <name evidence="1" type="ORF">IUJ34_19200</name>
</gene>
<name>A0A7S9E0P3_KLEPN</name>
<dbReference type="AlphaFoldDB" id="A0A7S9E0P3"/>
<evidence type="ECO:0000313" key="1">
    <source>
        <dbReference type="EMBL" id="QPG07423.1"/>
    </source>
</evidence>
<organism evidence="1 2">
    <name type="scientific">Klebsiella pneumoniae subsp. pneumoniae</name>
    <dbReference type="NCBI Taxonomy" id="72407"/>
    <lineage>
        <taxon>Bacteria</taxon>
        <taxon>Pseudomonadati</taxon>
        <taxon>Pseudomonadota</taxon>
        <taxon>Gammaproteobacteria</taxon>
        <taxon>Enterobacterales</taxon>
        <taxon>Enterobacteriaceae</taxon>
        <taxon>Klebsiella/Raoultella group</taxon>
        <taxon>Klebsiella</taxon>
        <taxon>Klebsiella pneumoniae complex</taxon>
    </lineage>
</organism>